<dbReference type="AlphaFoldDB" id="A0A382K5M2"/>
<evidence type="ECO:0000313" key="1">
    <source>
        <dbReference type="EMBL" id="SVC19316.1"/>
    </source>
</evidence>
<protein>
    <submittedName>
        <fullName evidence="1">Uncharacterized protein</fullName>
    </submittedName>
</protein>
<dbReference type="EMBL" id="UINC01078336">
    <property type="protein sequence ID" value="SVC19316.1"/>
    <property type="molecule type" value="Genomic_DNA"/>
</dbReference>
<accession>A0A382K5M2</accession>
<reference evidence="1" key="1">
    <citation type="submission" date="2018-05" db="EMBL/GenBank/DDBJ databases">
        <authorList>
            <person name="Lanie J.A."/>
            <person name="Ng W.-L."/>
            <person name="Kazmierczak K.M."/>
            <person name="Andrzejewski T.M."/>
            <person name="Davidsen T.M."/>
            <person name="Wayne K.J."/>
            <person name="Tettelin H."/>
            <person name="Glass J.I."/>
            <person name="Rusch D."/>
            <person name="Podicherti R."/>
            <person name="Tsui H.-C.T."/>
            <person name="Winkler M.E."/>
        </authorList>
    </citation>
    <scope>NUCLEOTIDE SEQUENCE</scope>
</reference>
<gene>
    <name evidence="1" type="ORF">METZ01_LOCUS272170</name>
</gene>
<organism evidence="1">
    <name type="scientific">marine metagenome</name>
    <dbReference type="NCBI Taxonomy" id="408172"/>
    <lineage>
        <taxon>unclassified sequences</taxon>
        <taxon>metagenomes</taxon>
        <taxon>ecological metagenomes</taxon>
    </lineage>
</organism>
<proteinExistence type="predicted"/>
<sequence length="58" mass="6874">MDKKLEELIVKEYIKIVKELKDWNESSIEGIINLAKENMMTNVWEVIDSVDVKEVYDD</sequence>
<name>A0A382K5M2_9ZZZZ</name>